<dbReference type="InterPro" id="IPR032675">
    <property type="entry name" value="LRR_dom_sf"/>
</dbReference>
<evidence type="ECO:0000256" key="1">
    <source>
        <dbReference type="ARBA" id="ARBA00022614"/>
    </source>
</evidence>
<feature type="domain" description="MucBP" evidence="4">
    <location>
        <begin position="596"/>
        <end position="659"/>
    </location>
</feature>
<dbReference type="EMBL" id="AABEKN010000001">
    <property type="protein sequence ID" value="EAG9352946.1"/>
    <property type="molecule type" value="Genomic_DNA"/>
</dbReference>
<organism evidence="5 6">
    <name type="scientific">Listeria monocytogenes</name>
    <dbReference type="NCBI Taxonomy" id="1639"/>
    <lineage>
        <taxon>Bacteria</taxon>
        <taxon>Bacillati</taxon>
        <taxon>Bacillota</taxon>
        <taxon>Bacilli</taxon>
        <taxon>Bacillales</taxon>
        <taxon>Listeriaceae</taxon>
        <taxon>Listeria</taxon>
    </lineage>
</organism>
<feature type="domain" description="MucBP" evidence="4">
    <location>
        <begin position="803"/>
        <end position="866"/>
    </location>
</feature>
<feature type="domain" description="MucBP" evidence="4">
    <location>
        <begin position="1147"/>
        <end position="1210"/>
    </location>
</feature>
<dbReference type="Pfam" id="PF06458">
    <property type="entry name" value="MucBP"/>
    <property type="match status" value="14"/>
</dbReference>
<name>A0A823J205_LISMN</name>
<dbReference type="RefSeq" id="WP_077952848.1">
    <property type="nucleotide sequence ID" value="NZ_CP090057.1"/>
</dbReference>
<keyword evidence="3" id="KW-0472">Membrane</keyword>
<feature type="domain" description="MucBP" evidence="4">
    <location>
        <begin position="321"/>
        <end position="382"/>
    </location>
</feature>
<feature type="transmembrane region" description="Helical" evidence="3">
    <location>
        <begin position="1323"/>
        <end position="1343"/>
    </location>
</feature>
<dbReference type="Proteomes" id="UP000524387">
    <property type="component" value="Unassembled WGS sequence"/>
</dbReference>
<dbReference type="SUPFAM" id="SSF52058">
    <property type="entry name" value="L domain-like"/>
    <property type="match status" value="1"/>
</dbReference>
<dbReference type="PANTHER" id="PTHR48051:SF1">
    <property type="entry name" value="RAS SUPPRESSOR PROTEIN 1"/>
    <property type="match status" value="1"/>
</dbReference>
<proteinExistence type="predicted"/>
<sequence>MLKKIFIALIALVVIINTVSFTAVSASSPTWLEQTMNSNEPFIQEIEKETGKTRANITQTDLEAITALRVTGASDIPTNIDMLTHLTTLEVKSGTLSSVSNSVGNLKELKILVLNDNNLSTFPMIVFQLPKLEELQVSGGTIEEIPATITNMASHLKFLGILNNHLVKVPDAIFTTNWTNATGGGDLDLMAAGNQIVTTIPANYVSQFNNGQNMLEFYDNNYQKQDQLTTTPGYTIDVPVGTDFNQLTPDKTKLALTSGRTLLAQHEFEYYDNGSSSLIHNGVAAAPGQATIFIKSKFSTQSNKFARTQVTVNITALNGGTITVKHEDTKGQELAPPVILNGKDGDPYTTTQKTFPGYTLVATPANQNGTFTLNPATVNYVYSANDYKLTSTFKDAQGQELKAPVVDTKDYHIQDNYTTTAATIPGYSLVSTPANQNGTFGAGNVTVNYVYKKDDYTLTSTYKDTNGQELKAPVVDATTYHYQDTYTTTAAVFPGYTLVATPTNATGTFGSSNITVHYVYQANGYQLTSTFKDQQGKTIAPDDVDAKTYHVNDPYTTTAKTIPGYTLVTTPANNQGNFGTSDITVDYVYKAEDYTLTSTYKDAQGKELKPPVVDSKKYHIQDNYSTSAATIPGYTLVATPANETGTFHTSDVTVNYVYKLTDLKLTSTYKDAQGTELKPPVVDSKTYHIQDNYATTAAVIPGYTLVATPANQSGTFGSTDIQVNYVYQAVAYKLTSTYKDQQGNDLALPKVDTKTYHIQDGYTTSDIAIPGYTLVAAPTNQTGTFGASDVTVNYVYKANDYTLTSTYKDAQGKELKTPVIDSQKYHINDTYTTTGATIPGYTLVAAPANQTGTFGAANVTVNYVYKADDYTLTSTYKDANGKELKAPVVDSKTYHTKDNYSTSAATIPGYTLVAAPANQTGTFNTSNVTVNYVYKANEYTLTSTFKNVQGTELKPAIVKKGFIIKDGYATSGVTIPGYTLVATPSNKKGTFGASNVTVNYVYKANGYALITTYKDTQGKDLKPLAIDTKTYNINDPYTATALNIPGYTLTTTPANEKGVFGASDETVNYVYKANDYTLTTTYKDANGKELQAPKVDAKTYHIQDTYKTTAAVIPGYTLVATPKNDQGTFGANNVTVNYVYQTNDYTLTSTFKDTQGNELKAAEVDAQKYHIHDTYTSKAAVIPGYTLEKTPTNETGTFNASDIQVNYVYKANDYQLTSTFKDQQGNEIALPTVDAKTYHIHDAYTTKARLIPRYSLVAAPKNQIGAFGTSDVTVNYVYKKDAIIKPITPAKPTILTIKTPASKVVKTKVVKQTLPKTGDDDAGLLNLLRLIGLVLILGVFLAVGSKKLR</sequence>
<evidence type="ECO:0000256" key="2">
    <source>
        <dbReference type="ARBA" id="ARBA00022737"/>
    </source>
</evidence>
<comment type="caution">
    <text evidence="5">The sequence shown here is derived from an EMBL/GenBank/DDBJ whole genome shotgun (WGS) entry which is preliminary data.</text>
</comment>
<feature type="domain" description="MucBP" evidence="4">
    <location>
        <begin position="872"/>
        <end position="935"/>
    </location>
</feature>
<evidence type="ECO:0000256" key="3">
    <source>
        <dbReference type="SAM" id="Phobius"/>
    </source>
</evidence>
<dbReference type="InterPro" id="IPR009459">
    <property type="entry name" value="MucBP_dom"/>
</dbReference>
<feature type="domain" description="MucBP" evidence="4">
    <location>
        <begin position="389"/>
        <end position="452"/>
    </location>
</feature>
<feature type="domain" description="MucBP" evidence="4">
    <location>
        <begin position="1078"/>
        <end position="1141"/>
    </location>
</feature>
<dbReference type="GO" id="GO:0005737">
    <property type="term" value="C:cytoplasm"/>
    <property type="evidence" value="ECO:0007669"/>
    <property type="project" value="TreeGrafter"/>
</dbReference>
<dbReference type="InterPro" id="IPR050216">
    <property type="entry name" value="LRR_domain-containing"/>
</dbReference>
<feature type="domain" description="MucBP" evidence="4">
    <location>
        <begin position="665"/>
        <end position="728"/>
    </location>
</feature>
<keyword evidence="3" id="KW-1133">Transmembrane helix</keyword>
<reference evidence="5 6" key="1">
    <citation type="submission" date="2019-04" db="EMBL/GenBank/DDBJ databases">
        <authorList>
            <consortium name="GenomeTrakr network: Whole genome sequencing for foodborne pathogen traceback"/>
        </authorList>
    </citation>
    <scope>NUCLEOTIDE SEQUENCE [LARGE SCALE GENOMIC DNA]</scope>
    <source>
        <strain evidence="5 6">CFSAN072502</strain>
    </source>
</reference>
<evidence type="ECO:0000313" key="5">
    <source>
        <dbReference type="EMBL" id="EAG9352946.1"/>
    </source>
</evidence>
<feature type="domain" description="MucBP" evidence="4">
    <location>
        <begin position="527"/>
        <end position="590"/>
    </location>
</feature>
<gene>
    <name evidence="5" type="ORF">CW895_03780</name>
</gene>
<dbReference type="Gene3D" id="3.10.20.320">
    <property type="entry name" value="Putative peptidoglycan bound protein (lpxtg motif)"/>
    <property type="match status" value="14"/>
</dbReference>
<keyword evidence="2" id="KW-0677">Repeat</keyword>
<evidence type="ECO:0000259" key="4">
    <source>
        <dbReference type="Pfam" id="PF06458"/>
    </source>
</evidence>
<keyword evidence="1" id="KW-0433">Leucine-rich repeat</keyword>
<evidence type="ECO:0000313" key="6">
    <source>
        <dbReference type="Proteomes" id="UP000524387"/>
    </source>
</evidence>
<accession>A0A823J205</accession>
<dbReference type="PANTHER" id="PTHR48051">
    <property type="match status" value="1"/>
</dbReference>
<protein>
    <recommendedName>
        <fullName evidence="4">MucBP domain-containing protein</fullName>
    </recommendedName>
</protein>
<feature type="domain" description="MucBP" evidence="4">
    <location>
        <begin position="1012"/>
        <end position="1072"/>
    </location>
</feature>
<keyword evidence="3" id="KW-0812">Transmembrane</keyword>
<dbReference type="Gene3D" id="3.80.10.10">
    <property type="entry name" value="Ribonuclease Inhibitor"/>
    <property type="match status" value="1"/>
</dbReference>
<feature type="domain" description="MucBP" evidence="4">
    <location>
        <begin position="458"/>
        <end position="521"/>
    </location>
</feature>
<feature type="domain" description="MucBP" evidence="4">
    <location>
        <begin position="734"/>
        <end position="797"/>
    </location>
</feature>
<feature type="domain" description="MucBP" evidence="4">
    <location>
        <begin position="1216"/>
        <end position="1279"/>
    </location>
</feature>
<feature type="domain" description="MucBP" evidence="4">
    <location>
        <begin position="942"/>
        <end position="1003"/>
    </location>
</feature>